<reference evidence="1" key="2">
    <citation type="journal article" date="2022" name="Res Sq">
        <title>Comparative Genomics Reveals Insights into the Divergent Evolution of Astigmatic Mites and Household Pest Adaptations.</title>
        <authorList>
            <person name="Xiong Q."/>
            <person name="Wan A.T.-Y."/>
            <person name="Liu X.-Y."/>
            <person name="Fung C.S.-H."/>
            <person name="Xiao X."/>
            <person name="Malainual N."/>
            <person name="Hou J."/>
            <person name="Wang L."/>
            <person name="Wang M."/>
            <person name="Yang K."/>
            <person name="Cui Y."/>
            <person name="Leung E."/>
            <person name="Nong W."/>
            <person name="Shin S.-K."/>
            <person name="Au S."/>
            <person name="Jeong K.Y."/>
            <person name="Chew F.T."/>
            <person name="Hui J."/>
            <person name="Leung T.F."/>
            <person name="Tungtrongchitr A."/>
            <person name="Zhong N."/>
            <person name="Liu Z."/>
            <person name="Tsui S."/>
        </authorList>
    </citation>
    <scope>NUCLEOTIDE SEQUENCE</scope>
    <source>
        <strain evidence="1">Derf</strain>
        <tissue evidence="1">Whole organism</tissue>
    </source>
</reference>
<evidence type="ECO:0000313" key="2">
    <source>
        <dbReference type="Proteomes" id="UP000790347"/>
    </source>
</evidence>
<comment type="caution">
    <text evidence="1">The sequence shown here is derived from an EMBL/GenBank/DDBJ whole genome shotgun (WGS) entry which is preliminary data.</text>
</comment>
<gene>
    <name evidence="1" type="ORF">DERF_007846</name>
</gene>
<proteinExistence type="predicted"/>
<keyword evidence="2" id="KW-1185">Reference proteome</keyword>
<organism evidence="1 2">
    <name type="scientific">Dermatophagoides farinae</name>
    <name type="common">American house dust mite</name>
    <dbReference type="NCBI Taxonomy" id="6954"/>
    <lineage>
        <taxon>Eukaryota</taxon>
        <taxon>Metazoa</taxon>
        <taxon>Ecdysozoa</taxon>
        <taxon>Arthropoda</taxon>
        <taxon>Chelicerata</taxon>
        <taxon>Arachnida</taxon>
        <taxon>Acari</taxon>
        <taxon>Acariformes</taxon>
        <taxon>Sarcoptiformes</taxon>
        <taxon>Astigmata</taxon>
        <taxon>Psoroptidia</taxon>
        <taxon>Analgoidea</taxon>
        <taxon>Pyroglyphidae</taxon>
        <taxon>Dermatophagoidinae</taxon>
        <taxon>Dermatophagoides</taxon>
    </lineage>
</organism>
<reference evidence="1" key="1">
    <citation type="submission" date="2013-05" db="EMBL/GenBank/DDBJ databases">
        <authorList>
            <person name="Yim A.K.Y."/>
            <person name="Chan T.F."/>
            <person name="Ji K.M."/>
            <person name="Liu X.Y."/>
            <person name="Zhou J.W."/>
            <person name="Li R.Q."/>
            <person name="Yang K.Y."/>
            <person name="Li J."/>
            <person name="Li M."/>
            <person name="Law P.T.W."/>
            <person name="Wu Y.L."/>
            <person name="Cai Z.L."/>
            <person name="Qin H."/>
            <person name="Bao Y."/>
            <person name="Leung R.K.K."/>
            <person name="Ng P.K.S."/>
            <person name="Zou J."/>
            <person name="Zhong X.J."/>
            <person name="Ran P.X."/>
            <person name="Zhong N.S."/>
            <person name="Liu Z.G."/>
            <person name="Tsui S.K.W."/>
        </authorList>
    </citation>
    <scope>NUCLEOTIDE SEQUENCE</scope>
    <source>
        <strain evidence="1">Derf</strain>
        <tissue evidence="1">Whole organism</tissue>
    </source>
</reference>
<evidence type="ECO:0000313" key="1">
    <source>
        <dbReference type="EMBL" id="KAH9517152.1"/>
    </source>
</evidence>
<protein>
    <submittedName>
        <fullName evidence="1">Uncharacterized protein</fullName>
    </submittedName>
</protein>
<sequence>MTHHIEKKITFQTINTTNTTKFTLSPVFTPIGITSPFSVVRPGPAATTVPVGILFCAFSGRTIPPFVVVCGINRSTSTRSNNGINRRPILPACLFG</sequence>
<accession>A0A922L8I3</accession>
<name>A0A922L8I3_DERFA</name>
<dbReference type="EMBL" id="ASGP02000003">
    <property type="protein sequence ID" value="KAH9517152.1"/>
    <property type="molecule type" value="Genomic_DNA"/>
</dbReference>
<dbReference type="AlphaFoldDB" id="A0A922L8I3"/>
<dbReference type="Proteomes" id="UP000790347">
    <property type="component" value="Unassembled WGS sequence"/>
</dbReference>